<dbReference type="InterPro" id="IPR004852">
    <property type="entry name" value="Di-haem_cyt_c_peroxidsae"/>
</dbReference>
<dbReference type="AlphaFoldDB" id="A0A927IKE2"/>
<evidence type="ECO:0000313" key="10">
    <source>
        <dbReference type="Proteomes" id="UP000647424"/>
    </source>
</evidence>
<dbReference type="Gene3D" id="1.10.760.10">
    <property type="entry name" value="Cytochrome c-like domain"/>
    <property type="match status" value="2"/>
</dbReference>
<dbReference type="PROSITE" id="PS51007">
    <property type="entry name" value="CYTC"/>
    <property type="match status" value="1"/>
</dbReference>
<dbReference type="GO" id="GO:0046872">
    <property type="term" value="F:metal ion binding"/>
    <property type="evidence" value="ECO:0007669"/>
    <property type="project" value="UniProtKB-KW"/>
</dbReference>
<name>A0A927IKE2_9BURK</name>
<keyword evidence="4" id="KW-0732">Signal</keyword>
<reference evidence="9" key="1">
    <citation type="submission" date="2020-09" db="EMBL/GenBank/DDBJ databases">
        <title>Genome seq and assembly of Limnohabitants sp.</title>
        <authorList>
            <person name="Chhetri G."/>
        </authorList>
    </citation>
    <scope>NUCLEOTIDE SEQUENCE</scope>
    <source>
        <strain evidence="9">JUR4</strain>
    </source>
</reference>
<dbReference type="GO" id="GO:0030313">
    <property type="term" value="C:cell envelope"/>
    <property type="evidence" value="ECO:0007669"/>
    <property type="project" value="UniProtKB-SubCell"/>
</dbReference>
<keyword evidence="10" id="KW-1185">Reference proteome</keyword>
<protein>
    <submittedName>
        <fullName evidence="9">Cytochrome-c peroxidase</fullName>
    </submittedName>
</protein>
<evidence type="ECO:0000256" key="4">
    <source>
        <dbReference type="ARBA" id="ARBA00022729"/>
    </source>
</evidence>
<dbReference type="SUPFAM" id="SSF46626">
    <property type="entry name" value="Cytochrome c"/>
    <property type="match status" value="2"/>
</dbReference>
<dbReference type="PANTHER" id="PTHR30600">
    <property type="entry name" value="CYTOCHROME C PEROXIDASE-RELATED"/>
    <property type="match status" value="1"/>
</dbReference>
<dbReference type="GO" id="GO:0004130">
    <property type="term" value="F:cytochrome-c peroxidase activity"/>
    <property type="evidence" value="ECO:0007669"/>
    <property type="project" value="TreeGrafter"/>
</dbReference>
<keyword evidence="6 7" id="KW-0408">Iron</keyword>
<dbReference type="RefSeq" id="WP_191817573.1">
    <property type="nucleotide sequence ID" value="NZ_JACYFT010000001.1"/>
</dbReference>
<dbReference type="PANTHER" id="PTHR30600:SF10">
    <property type="entry name" value="BLL6722 PROTEIN"/>
    <property type="match status" value="1"/>
</dbReference>
<dbReference type="EMBL" id="JACYFT010000001">
    <property type="protein sequence ID" value="MBD8049071.1"/>
    <property type="molecule type" value="Genomic_DNA"/>
</dbReference>
<evidence type="ECO:0000313" key="9">
    <source>
        <dbReference type="EMBL" id="MBD8049071.1"/>
    </source>
</evidence>
<accession>A0A927IKE2</accession>
<keyword evidence="2 7" id="KW-0349">Heme</keyword>
<sequence>MTNDSIDPSLFSSKRLRRGLCVLSSVVLSACGGGGGNTASDTTPANPYPGVTAYTSLDLSTPLNYASPALPAHYDASVLATSNQTAANVTTDKGATLGRVLFNDVRLSFNNTKSCASCHSQANGFVDLAQFSTGFAGGLTTAHAMRLGNIAFYQGNSMFWDKRATSIEDQATDPIQNATEMGFDATHGGLAALLTKMQTLPYYPELFKWAFGDSTITETRIQNALAQFQRSMVSANSQWDRAYAVVYASNGNTNSPQNFGRSLAGNNIPAADRFTAAQDRGRALFIQGPNNGGKGCAGCHQPPTFALDPNSRSNGLDQGETKIFKSPSLKNVALSGRFMHDGRFSSLEQVLAHYATGIQAGPARDNRLPVGGIGMTAQEQADIVAFLHTLTDTTLNTDSRFGSPFIQ</sequence>
<dbReference type="Proteomes" id="UP000647424">
    <property type="component" value="Unassembled WGS sequence"/>
</dbReference>
<comment type="caution">
    <text evidence="9">The sequence shown here is derived from an EMBL/GenBank/DDBJ whole genome shotgun (WGS) entry which is preliminary data.</text>
</comment>
<keyword evidence="5" id="KW-0560">Oxidoreductase</keyword>
<dbReference type="GO" id="GO:0009055">
    <property type="term" value="F:electron transfer activity"/>
    <property type="evidence" value="ECO:0007669"/>
    <property type="project" value="InterPro"/>
</dbReference>
<evidence type="ECO:0000256" key="6">
    <source>
        <dbReference type="ARBA" id="ARBA00023004"/>
    </source>
</evidence>
<keyword evidence="3 7" id="KW-0479">Metal-binding</keyword>
<evidence type="ECO:0000256" key="1">
    <source>
        <dbReference type="ARBA" id="ARBA00004196"/>
    </source>
</evidence>
<keyword evidence="9" id="KW-0575">Peroxidase</keyword>
<dbReference type="InterPro" id="IPR051395">
    <property type="entry name" value="Cytochrome_c_Peroxidase/MauG"/>
</dbReference>
<evidence type="ECO:0000256" key="2">
    <source>
        <dbReference type="ARBA" id="ARBA00022617"/>
    </source>
</evidence>
<dbReference type="InterPro" id="IPR009056">
    <property type="entry name" value="Cyt_c-like_dom"/>
</dbReference>
<dbReference type="InterPro" id="IPR036909">
    <property type="entry name" value="Cyt_c-like_dom_sf"/>
</dbReference>
<organism evidence="9 10">
    <name type="scientific">Limnohabitans radicicola</name>
    <dbReference type="NCBI Taxonomy" id="2771427"/>
    <lineage>
        <taxon>Bacteria</taxon>
        <taxon>Pseudomonadati</taxon>
        <taxon>Pseudomonadota</taxon>
        <taxon>Betaproteobacteria</taxon>
        <taxon>Burkholderiales</taxon>
        <taxon>Comamonadaceae</taxon>
        <taxon>Limnohabitans</taxon>
    </lineage>
</organism>
<gene>
    <name evidence="9" type="ORF">IC609_00840</name>
</gene>
<dbReference type="GO" id="GO:0020037">
    <property type="term" value="F:heme binding"/>
    <property type="evidence" value="ECO:0007669"/>
    <property type="project" value="InterPro"/>
</dbReference>
<proteinExistence type="predicted"/>
<comment type="subcellular location">
    <subcellularLocation>
        <location evidence="1">Cell envelope</location>
    </subcellularLocation>
</comment>
<evidence type="ECO:0000256" key="5">
    <source>
        <dbReference type="ARBA" id="ARBA00023002"/>
    </source>
</evidence>
<evidence type="ECO:0000259" key="8">
    <source>
        <dbReference type="PROSITE" id="PS51007"/>
    </source>
</evidence>
<evidence type="ECO:0000256" key="3">
    <source>
        <dbReference type="ARBA" id="ARBA00022723"/>
    </source>
</evidence>
<dbReference type="Pfam" id="PF03150">
    <property type="entry name" value="CCP_MauG"/>
    <property type="match status" value="2"/>
</dbReference>
<feature type="domain" description="Cytochrome c" evidence="8">
    <location>
        <begin position="276"/>
        <end position="391"/>
    </location>
</feature>
<evidence type="ECO:0000256" key="7">
    <source>
        <dbReference type="PROSITE-ProRule" id="PRU00433"/>
    </source>
</evidence>